<dbReference type="EMBL" id="CP048685">
    <property type="protein sequence ID" value="QPJ62281.1"/>
    <property type="molecule type" value="Genomic_DNA"/>
</dbReference>
<protein>
    <submittedName>
        <fullName evidence="2">Uncharacterized protein</fullName>
    </submittedName>
</protein>
<keyword evidence="1" id="KW-0472">Membrane</keyword>
<feature type="transmembrane region" description="Helical" evidence="1">
    <location>
        <begin position="64"/>
        <end position="87"/>
    </location>
</feature>
<dbReference type="AlphaFoldDB" id="A0A7T0G0X0"/>
<reference evidence="2 3" key="1">
    <citation type="submission" date="2020-02" db="EMBL/GenBank/DDBJ databases">
        <title>Genomic and physiological characterization of two novel Nitrospinaceae genera.</title>
        <authorList>
            <person name="Mueller A.J."/>
            <person name="Jung M.-Y."/>
            <person name="Strachan C.R."/>
            <person name="Herbold C.W."/>
            <person name="Kirkegaard R.H."/>
            <person name="Daims H."/>
        </authorList>
    </citation>
    <scope>NUCLEOTIDE SEQUENCE [LARGE SCALE GENOMIC DNA]</scope>
    <source>
        <strain evidence="2">EB</strain>
    </source>
</reference>
<gene>
    <name evidence="2" type="ORF">G3M70_10525</name>
</gene>
<dbReference type="Proteomes" id="UP000594688">
    <property type="component" value="Chromosome"/>
</dbReference>
<evidence type="ECO:0000313" key="3">
    <source>
        <dbReference type="Proteomes" id="UP000594688"/>
    </source>
</evidence>
<sequence>MDFIKNLMNEGQMMGVGFFLLGVFLLNWCAKMERRDYQILRDPKLKWEMIDKDKKRTRDLKRQSMRGTIMTLTGLGCAIYGAVTFFMNVE</sequence>
<accession>A0A7T0G0X0</accession>
<dbReference type="KEGG" id="nli:G3M70_10525"/>
<name>A0A7T0G0X0_9BACT</name>
<evidence type="ECO:0000256" key="1">
    <source>
        <dbReference type="SAM" id="Phobius"/>
    </source>
</evidence>
<proteinExistence type="predicted"/>
<evidence type="ECO:0000313" key="2">
    <source>
        <dbReference type="EMBL" id="QPJ62281.1"/>
    </source>
</evidence>
<feature type="transmembrane region" description="Helical" evidence="1">
    <location>
        <begin position="12"/>
        <end position="30"/>
    </location>
</feature>
<organism evidence="2 3">
    <name type="scientific">Candidatus Nitronauta litoralis</name>
    <dbReference type="NCBI Taxonomy" id="2705533"/>
    <lineage>
        <taxon>Bacteria</taxon>
        <taxon>Pseudomonadati</taxon>
        <taxon>Nitrospinota/Tectimicrobiota group</taxon>
        <taxon>Nitrospinota</taxon>
        <taxon>Nitrospinia</taxon>
        <taxon>Nitrospinales</taxon>
        <taxon>Nitrospinaceae</taxon>
        <taxon>Candidatus Nitronauta</taxon>
    </lineage>
</organism>
<keyword evidence="1" id="KW-1133">Transmembrane helix</keyword>
<keyword evidence="1" id="KW-0812">Transmembrane</keyword>